<dbReference type="EMBL" id="FOVN01000005">
    <property type="protein sequence ID" value="SFN87856.1"/>
    <property type="molecule type" value="Genomic_DNA"/>
</dbReference>
<reference evidence="2" key="1">
    <citation type="submission" date="2016-10" db="EMBL/GenBank/DDBJ databases">
        <authorList>
            <person name="Varghese N."/>
            <person name="Submissions S."/>
        </authorList>
    </citation>
    <scope>NUCLEOTIDE SEQUENCE [LARGE SCALE GENOMIC DNA]</scope>
    <source>
        <strain evidence="2">DSM 23925</strain>
    </source>
</reference>
<keyword evidence="2" id="KW-1185">Reference proteome</keyword>
<name>A0A1I5CLV7_9FLAO</name>
<dbReference type="SUPFAM" id="SSF56925">
    <property type="entry name" value="OMPA-like"/>
    <property type="match status" value="1"/>
</dbReference>
<gene>
    <name evidence="1" type="ORF">SAMN04487989_105152</name>
</gene>
<evidence type="ECO:0000313" key="2">
    <source>
        <dbReference type="Proteomes" id="UP000198705"/>
    </source>
</evidence>
<dbReference type="RefSeq" id="WP_177209036.1">
    <property type="nucleotide sequence ID" value="NZ_FOVN01000005.1"/>
</dbReference>
<accession>A0A1I5CLV7</accession>
<dbReference type="AlphaFoldDB" id="A0A1I5CLV7"/>
<protein>
    <submittedName>
        <fullName evidence="1">Curli production assembly/transport component CsgG</fullName>
    </submittedName>
</protein>
<dbReference type="STRING" id="649333.SAMN04487989_105152"/>
<evidence type="ECO:0000313" key="1">
    <source>
        <dbReference type="EMBL" id="SFN87856.1"/>
    </source>
</evidence>
<dbReference type="Proteomes" id="UP000198705">
    <property type="component" value="Unassembled WGS sequence"/>
</dbReference>
<organism evidence="1 2">
    <name type="scientific">Bizionia echini</name>
    <dbReference type="NCBI Taxonomy" id="649333"/>
    <lineage>
        <taxon>Bacteria</taxon>
        <taxon>Pseudomonadati</taxon>
        <taxon>Bacteroidota</taxon>
        <taxon>Flavobacteriia</taxon>
        <taxon>Flavobacteriales</taxon>
        <taxon>Flavobacteriaceae</taxon>
        <taxon>Bizionia</taxon>
    </lineage>
</organism>
<proteinExistence type="predicted"/>
<sequence>MTYPVKKQPFLVQLKWCMSLLIPIFLLLNWSGFAQGNRSSKQQTDLPKTDFYDYRGTHAISTALGAAIINGDYADPEFGVYMGFGYKKSIIPYINIHLTYNKFNLVYKNQFNNGFMSFDLNAEILALPHERFSPFVFFGGGVNASNYFEAVDPKVQGGLGLEYVIYEGLSFRVFGDYNHVFSDELDGKVFGASDDVYWRIACGVTFYFGGAKKKAKLLNAVPTIIKTNPIPTDN</sequence>
<dbReference type="InterPro" id="IPR011250">
    <property type="entry name" value="OMP/PagP_B-barrel"/>
</dbReference>